<keyword evidence="3" id="KW-1185">Reference proteome</keyword>
<name>A0ABW2NQX7_9BACL</name>
<dbReference type="EMBL" id="JBHTCP010000048">
    <property type="protein sequence ID" value="MFC7372919.1"/>
    <property type="molecule type" value="Genomic_DNA"/>
</dbReference>
<dbReference type="Proteomes" id="UP001596549">
    <property type="component" value="Unassembled WGS sequence"/>
</dbReference>
<proteinExistence type="inferred from homology"/>
<evidence type="ECO:0000256" key="1">
    <source>
        <dbReference type="ARBA" id="ARBA00044755"/>
    </source>
</evidence>
<organism evidence="2 3">
    <name type="scientific">Fictibacillus iocasae</name>
    <dbReference type="NCBI Taxonomy" id="2715437"/>
    <lineage>
        <taxon>Bacteria</taxon>
        <taxon>Bacillati</taxon>
        <taxon>Bacillota</taxon>
        <taxon>Bacilli</taxon>
        <taxon>Bacillales</taxon>
        <taxon>Fictibacillaceae</taxon>
        <taxon>Fictibacillus</taxon>
    </lineage>
</organism>
<sequence>MEQTIRNDLSISGSGSAPGGMYEDVKVNGSGTIQGDLDCILFKSNGSAKVIGQVIAREVKINGSAKIQGSVTADEVTIMGSGTIEKSLACQELSINGSATVAGSAEAKECEVNGSATFKSDLTGDDISIRGRASIEGNCSAEHFYAKGQFKIEGLLNAESVEVDLYGECNAKEIGGMSVKVKNTEFASPWKKILRKLFPSSDDRLTSDLIEGDHIVLENTSAKIVRGDTVVIGKGCDIQLVEYKSSLDVRSGSSVAEEKKI</sequence>
<dbReference type="RefSeq" id="WP_379750483.1">
    <property type="nucleotide sequence ID" value="NZ_JBHTCP010000048.1"/>
</dbReference>
<accession>A0ABW2NQX7</accession>
<comment type="caution">
    <text evidence="2">The sequence shown here is derived from an EMBL/GenBank/DDBJ whole genome shotgun (WGS) entry which is preliminary data.</text>
</comment>
<reference evidence="3" key="1">
    <citation type="journal article" date="2019" name="Int. J. Syst. Evol. Microbiol.">
        <title>The Global Catalogue of Microorganisms (GCM) 10K type strain sequencing project: providing services to taxonomists for standard genome sequencing and annotation.</title>
        <authorList>
            <consortium name="The Broad Institute Genomics Platform"/>
            <consortium name="The Broad Institute Genome Sequencing Center for Infectious Disease"/>
            <person name="Wu L."/>
            <person name="Ma J."/>
        </authorList>
    </citation>
    <scope>NUCLEOTIDE SEQUENCE [LARGE SCALE GENOMIC DNA]</scope>
    <source>
        <strain evidence="3">NBRC 106396</strain>
    </source>
</reference>
<evidence type="ECO:0000313" key="2">
    <source>
        <dbReference type="EMBL" id="MFC7372919.1"/>
    </source>
</evidence>
<evidence type="ECO:0000313" key="3">
    <source>
        <dbReference type="Proteomes" id="UP001596549"/>
    </source>
</evidence>
<dbReference type="InterPro" id="IPR007607">
    <property type="entry name" value="BacA/B"/>
</dbReference>
<dbReference type="Pfam" id="PF04519">
    <property type="entry name" value="Bactofilin"/>
    <property type="match status" value="1"/>
</dbReference>
<gene>
    <name evidence="2" type="ORF">ACFQPF_14780</name>
</gene>
<comment type="similarity">
    <text evidence="1">Belongs to the bactofilin family.</text>
</comment>
<protein>
    <submittedName>
        <fullName evidence="2">Polymer-forming cytoskeletal protein</fullName>
    </submittedName>
</protein>
<dbReference type="PANTHER" id="PTHR35024">
    <property type="entry name" value="HYPOTHETICAL CYTOSOLIC PROTEIN"/>
    <property type="match status" value="1"/>
</dbReference>
<dbReference type="PANTHER" id="PTHR35024:SF4">
    <property type="entry name" value="POLYMER-FORMING CYTOSKELETAL PROTEIN"/>
    <property type="match status" value="1"/>
</dbReference>